<gene>
    <name evidence="5" type="ORF">DDZ18_04745</name>
</gene>
<reference evidence="6" key="1">
    <citation type="submission" date="2018-05" db="EMBL/GenBank/DDBJ databases">
        <authorList>
            <person name="Liu B.-T."/>
        </authorList>
    </citation>
    <scope>NUCLEOTIDE SEQUENCE [LARGE SCALE GENOMIC DNA]</scope>
    <source>
        <strain evidence="6">WD6-1</strain>
    </source>
</reference>
<dbReference type="InterPro" id="IPR003715">
    <property type="entry name" value="Poly_export_N"/>
</dbReference>
<comment type="caution">
    <text evidence="5">The sequence shown here is derived from an EMBL/GenBank/DDBJ whole genome shotgun (WGS) entry which is preliminary data.</text>
</comment>
<keyword evidence="1 3" id="KW-0732">Signal</keyword>
<dbReference type="PANTHER" id="PTHR33619:SF3">
    <property type="entry name" value="POLYSACCHARIDE EXPORT PROTEIN GFCE-RELATED"/>
    <property type="match status" value="1"/>
</dbReference>
<dbReference type="GO" id="GO:0015159">
    <property type="term" value="F:polysaccharide transmembrane transporter activity"/>
    <property type="evidence" value="ECO:0007669"/>
    <property type="project" value="InterPro"/>
</dbReference>
<dbReference type="Gene3D" id="3.30.1950.10">
    <property type="entry name" value="wza like domain"/>
    <property type="match status" value="1"/>
</dbReference>
<feature type="domain" description="Polysaccharide export protein N-terminal" evidence="4">
    <location>
        <begin position="67"/>
        <end position="138"/>
    </location>
</feature>
<protein>
    <recommendedName>
        <fullName evidence="4">Polysaccharide export protein N-terminal domain-containing protein</fullName>
    </recommendedName>
</protein>
<organism evidence="5 6">
    <name type="scientific">Marinicauda salina</name>
    <dbReference type="NCBI Taxonomy" id="2135793"/>
    <lineage>
        <taxon>Bacteria</taxon>
        <taxon>Pseudomonadati</taxon>
        <taxon>Pseudomonadota</taxon>
        <taxon>Alphaproteobacteria</taxon>
        <taxon>Maricaulales</taxon>
        <taxon>Maricaulaceae</taxon>
        <taxon>Marinicauda</taxon>
    </lineage>
</organism>
<evidence type="ECO:0000256" key="2">
    <source>
        <dbReference type="SAM" id="MobiDB-lite"/>
    </source>
</evidence>
<evidence type="ECO:0000313" key="5">
    <source>
        <dbReference type="EMBL" id="PWE17887.1"/>
    </source>
</evidence>
<sequence length="146" mass="15511">MAPSRLRMLNFSLGLRPDRRRMIKVSRAFPRLAPLVVLAAALSACASPAPVPEPAISSAPSHEPARRTELRLAPGDSVEIAVLTAPELTRVVEIAPDGSVRPPLAGRVEIAGLTPDAAADAIAEAYAGTLREPRIEVRPARFAPRD</sequence>
<dbReference type="AlphaFoldDB" id="A0A2U2BV68"/>
<feature type="region of interest" description="Disordered" evidence="2">
    <location>
        <begin position="48"/>
        <end position="67"/>
    </location>
</feature>
<dbReference type="EMBL" id="QEXV01000002">
    <property type="protein sequence ID" value="PWE17887.1"/>
    <property type="molecule type" value="Genomic_DNA"/>
</dbReference>
<dbReference type="Proteomes" id="UP000245168">
    <property type="component" value="Unassembled WGS sequence"/>
</dbReference>
<dbReference type="InterPro" id="IPR049712">
    <property type="entry name" value="Poly_export"/>
</dbReference>
<evidence type="ECO:0000313" key="6">
    <source>
        <dbReference type="Proteomes" id="UP000245168"/>
    </source>
</evidence>
<name>A0A2U2BV68_9PROT</name>
<keyword evidence="6" id="KW-1185">Reference proteome</keyword>
<dbReference type="PANTHER" id="PTHR33619">
    <property type="entry name" value="POLYSACCHARIDE EXPORT PROTEIN GFCE-RELATED"/>
    <property type="match status" value="1"/>
</dbReference>
<feature type="signal peptide" evidence="3">
    <location>
        <begin position="1"/>
        <end position="46"/>
    </location>
</feature>
<feature type="chain" id="PRO_5015663748" description="Polysaccharide export protein N-terminal domain-containing protein" evidence="3">
    <location>
        <begin position="47"/>
        <end position="146"/>
    </location>
</feature>
<proteinExistence type="predicted"/>
<evidence type="ECO:0000259" key="4">
    <source>
        <dbReference type="Pfam" id="PF02563"/>
    </source>
</evidence>
<dbReference type="Pfam" id="PF02563">
    <property type="entry name" value="Poly_export"/>
    <property type="match status" value="1"/>
</dbReference>
<accession>A0A2U2BV68</accession>
<evidence type="ECO:0000256" key="3">
    <source>
        <dbReference type="SAM" id="SignalP"/>
    </source>
</evidence>
<evidence type="ECO:0000256" key="1">
    <source>
        <dbReference type="ARBA" id="ARBA00022729"/>
    </source>
</evidence>